<evidence type="ECO:0000256" key="1">
    <source>
        <dbReference type="ARBA" id="ARBA00006547"/>
    </source>
</evidence>
<dbReference type="PANTHER" id="PTHR11786:SF0">
    <property type="entry name" value="ARYLAMINE N-ACETYLTRANSFERASE 4-RELATED"/>
    <property type="match status" value="1"/>
</dbReference>
<dbReference type="EMBL" id="CP080467">
    <property type="protein sequence ID" value="UNO49624.1"/>
    <property type="molecule type" value="Genomic_DNA"/>
</dbReference>
<protein>
    <submittedName>
        <fullName evidence="2">Arylamine N-acetyltransferase</fullName>
    </submittedName>
</protein>
<reference evidence="3" key="1">
    <citation type="journal article" date="2022" name="G3 (Bethesda)">
        <title>Unveiling the complete genome sequence of Alicyclobacillus acidoterrestris DSM 3922T, a taint-producing strain.</title>
        <authorList>
            <person name="Leonardo I.C."/>
            <person name="Barreto Crespo M.T."/>
            <person name="Gaspar F.B."/>
        </authorList>
    </citation>
    <scope>NUCLEOTIDE SEQUENCE [LARGE SCALE GENOMIC DNA]</scope>
    <source>
        <strain evidence="3">DSM 3922</strain>
    </source>
</reference>
<dbReference type="STRING" id="1356854.N007_11275"/>
<dbReference type="eggNOG" id="COG2162">
    <property type="taxonomic scope" value="Bacteria"/>
</dbReference>
<accession>A0A9E6ZUW7</accession>
<dbReference type="AlphaFoldDB" id="T0D2Z3"/>
<dbReference type="PANTHER" id="PTHR11786">
    <property type="entry name" value="N-HYDROXYARYLAMINE O-ACETYLTRANSFERASE"/>
    <property type="match status" value="1"/>
</dbReference>
<proteinExistence type="inferred from homology"/>
<dbReference type="Pfam" id="PF00797">
    <property type="entry name" value="Acetyltransf_2"/>
    <property type="match status" value="1"/>
</dbReference>
<dbReference type="InterPro" id="IPR038765">
    <property type="entry name" value="Papain-like_cys_pep_sf"/>
</dbReference>
<dbReference type="GO" id="GO:0016407">
    <property type="term" value="F:acetyltransferase activity"/>
    <property type="evidence" value="ECO:0007669"/>
    <property type="project" value="InterPro"/>
</dbReference>
<organism evidence="2 3">
    <name type="scientific">Alicyclobacillus acidoterrestris (strain ATCC 49025 / DSM 3922 / CIP 106132 / NCIMB 13137 / GD3B)</name>
    <dbReference type="NCBI Taxonomy" id="1356854"/>
    <lineage>
        <taxon>Bacteria</taxon>
        <taxon>Bacillati</taxon>
        <taxon>Bacillota</taxon>
        <taxon>Bacilli</taxon>
        <taxon>Bacillales</taxon>
        <taxon>Alicyclobacillaceae</taxon>
        <taxon>Alicyclobacillus</taxon>
    </lineage>
</organism>
<dbReference type="Proteomes" id="UP000829401">
    <property type="component" value="Chromosome"/>
</dbReference>
<dbReference type="InterPro" id="IPR053710">
    <property type="entry name" value="Arylamine_NAT_domain_sf"/>
</dbReference>
<evidence type="ECO:0000313" key="2">
    <source>
        <dbReference type="EMBL" id="UNO49624.1"/>
    </source>
</evidence>
<keyword evidence="3" id="KW-1185">Reference proteome</keyword>
<dbReference type="InterPro" id="IPR001447">
    <property type="entry name" value="Arylamine_N-AcTrfase"/>
</dbReference>
<name>T0D2Z3_ALIAG</name>
<dbReference type="KEGG" id="aaco:K1I37_03520"/>
<accession>T0D2Z3</accession>
<gene>
    <name evidence="2" type="ORF">K1I37_03520</name>
</gene>
<comment type="similarity">
    <text evidence="1">Belongs to the arylamine N-acetyltransferase family.</text>
</comment>
<dbReference type="Gene3D" id="3.30.2140.20">
    <property type="match status" value="1"/>
</dbReference>
<sequence>MVLLAHLNKDYVVDIGFGDSVRSPLPLSGEMVTDVTDAYRITRASTSNLLFFQKRIDGDWISEYMFTLQPRSLQDFHEMNVFQQTSPDFHFTHNLICSIATPTGRLTMSGDWMIESIGTEKTRRRIASNAERRELLKRHLGIDLNRRVSEVGESLHG</sequence>
<dbReference type="SUPFAM" id="SSF54001">
    <property type="entry name" value="Cysteine proteinases"/>
    <property type="match status" value="1"/>
</dbReference>
<evidence type="ECO:0000313" key="3">
    <source>
        <dbReference type="Proteomes" id="UP000829401"/>
    </source>
</evidence>